<reference evidence="4" key="1">
    <citation type="journal article" date="2019" name="Int. J. Syst. Evol. Microbiol.">
        <title>The Global Catalogue of Microorganisms (GCM) 10K type strain sequencing project: providing services to taxonomists for standard genome sequencing and annotation.</title>
        <authorList>
            <consortium name="The Broad Institute Genomics Platform"/>
            <consortium name="The Broad Institute Genome Sequencing Center for Infectious Disease"/>
            <person name="Wu L."/>
            <person name="Ma J."/>
        </authorList>
    </citation>
    <scope>NUCLEOTIDE SEQUENCE [LARGE SCALE GENOMIC DNA]</scope>
    <source>
        <strain evidence="4">KCTC 52127</strain>
    </source>
</reference>
<gene>
    <name evidence="3" type="ORF">ACFSRZ_02965</name>
</gene>
<evidence type="ECO:0000313" key="3">
    <source>
        <dbReference type="EMBL" id="MFD2566317.1"/>
    </source>
</evidence>
<sequence length="532" mass="61078">MKIIGKDTVENSLLNRYSYQKKHLNLKSVHASIDSVHTQLKKDGYFTSITESITQKEKTIIAKFSLGPKTEKVVIVISKKLKEEYRGSLFTSRDSTSLRPSEVENYINTIAKELDEQGKSFAEITLEVPKQVKSSFIFHLSIKSSKTRTVNNIVVKGYDQFPKFYLKNHYKISSKTIFSKERLQIISNQTKALSFLEEIKPPEVLFKKDSTILYLFLKQKKISSIDGIINFATKDNSNDLLINGNLDLKLHNVLHTGESFKLFWNRIKDENSEFRLSTRIPYIFRSAITPSFSFNIYRQDSTFLNTKVNLSLNYRINAKSDISTSFSSENSNYLLDDANSDIKDFSNYFVGLGYSFILRSQNTFYNNKLSFQINSSFGSRDENNSSSTTQYKVESSTTLNILTSKRSYLHIKNRLGYLNSKNFLLNELFRIGGANSLRGFNEQSIFTDQYTYFNTEYRYLVSNSSYLYTIGDVVFFNETLSDKIRNAIGIGVGYSFQLNNNFINLGYAIGKASGSAFDFNNSKLIISWNTFF</sequence>
<dbReference type="Proteomes" id="UP001597508">
    <property type="component" value="Unassembled WGS sequence"/>
</dbReference>
<dbReference type="Gene3D" id="2.40.160.50">
    <property type="entry name" value="membrane protein fhac: a member of the omp85/tpsb transporter family"/>
    <property type="match status" value="1"/>
</dbReference>
<keyword evidence="1" id="KW-1134">Transmembrane beta strand</keyword>
<protein>
    <recommendedName>
        <fullName evidence="5">Haemolysin activator HlyB C-terminal domain-containing protein</fullName>
    </recommendedName>
</protein>
<keyword evidence="1" id="KW-0472">Membrane</keyword>
<name>A0ABW5LSH1_9FLAO</name>
<dbReference type="PANTHER" id="PTHR12815:SF18">
    <property type="entry name" value="SORTING AND ASSEMBLY MACHINERY COMPONENT 50 HOMOLOG"/>
    <property type="match status" value="1"/>
</dbReference>
<evidence type="ECO:0008006" key="5">
    <source>
        <dbReference type="Google" id="ProtNLM"/>
    </source>
</evidence>
<dbReference type="RefSeq" id="WP_379665025.1">
    <property type="nucleotide sequence ID" value="NZ_JBHULH010000001.1"/>
</dbReference>
<keyword evidence="2" id="KW-0812">Transmembrane</keyword>
<accession>A0ABW5LSH1</accession>
<keyword evidence="4" id="KW-1185">Reference proteome</keyword>
<comment type="caution">
    <text evidence="3">The sequence shown here is derived from an EMBL/GenBank/DDBJ whole genome shotgun (WGS) entry which is preliminary data.</text>
</comment>
<evidence type="ECO:0000313" key="4">
    <source>
        <dbReference type="Proteomes" id="UP001597508"/>
    </source>
</evidence>
<dbReference type="EMBL" id="JBHULH010000001">
    <property type="protein sequence ID" value="MFD2566317.1"/>
    <property type="molecule type" value="Genomic_DNA"/>
</dbReference>
<organism evidence="3 4">
    <name type="scientific">Pseudotenacibaculum haliotis</name>
    <dbReference type="NCBI Taxonomy" id="1862138"/>
    <lineage>
        <taxon>Bacteria</taxon>
        <taxon>Pseudomonadati</taxon>
        <taxon>Bacteroidota</taxon>
        <taxon>Flavobacteriia</taxon>
        <taxon>Flavobacteriales</taxon>
        <taxon>Flavobacteriaceae</taxon>
        <taxon>Pseudotenacibaculum</taxon>
    </lineage>
</organism>
<dbReference type="PANTHER" id="PTHR12815">
    <property type="entry name" value="SORTING AND ASSEMBLY MACHINERY SAMM50 PROTEIN FAMILY MEMBER"/>
    <property type="match status" value="1"/>
</dbReference>
<proteinExistence type="predicted"/>
<evidence type="ECO:0000256" key="2">
    <source>
        <dbReference type="ARBA" id="ARBA00022692"/>
    </source>
</evidence>
<dbReference type="InterPro" id="IPR039910">
    <property type="entry name" value="D15-like"/>
</dbReference>
<evidence type="ECO:0000256" key="1">
    <source>
        <dbReference type="ARBA" id="ARBA00022452"/>
    </source>
</evidence>